<organism evidence="8 9">
    <name type="scientific">Fistulina hepatica ATCC 64428</name>
    <dbReference type="NCBI Taxonomy" id="1128425"/>
    <lineage>
        <taxon>Eukaryota</taxon>
        <taxon>Fungi</taxon>
        <taxon>Dikarya</taxon>
        <taxon>Basidiomycota</taxon>
        <taxon>Agaricomycotina</taxon>
        <taxon>Agaricomycetes</taxon>
        <taxon>Agaricomycetidae</taxon>
        <taxon>Agaricales</taxon>
        <taxon>Fistulinaceae</taxon>
        <taxon>Fistulina</taxon>
    </lineage>
</organism>
<keyword evidence="9" id="KW-1185">Reference proteome</keyword>
<dbReference type="InterPro" id="IPR016166">
    <property type="entry name" value="FAD-bd_PCMH"/>
</dbReference>
<comment type="similarity">
    <text evidence="2">Belongs to the oxygen-dependent FAD-linked oxidoreductase family.</text>
</comment>
<comment type="cofactor">
    <cofactor evidence="1">
        <name>FAD</name>
        <dbReference type="ChEBI" id="CHEBI:57692"/>
    </cofactor>
</comment>
<evidence type="ECO:0000313" key="9">
    <source>
        <dbReference type="Proteomes" id="UP000054144"/>
    </source>
</evidence>
<dbReference type="PROSITE" id="PS51387">
    <property type="entry name" value="FAD_PCMH"/>
    <property type="match status" value="1"/>
</dbReference>
<dbReference type="GO" id="GO:0016491">
    <property type="term" value="F:oxidoreductase activity"/>
    <property type="evidence" value="ECO:0007669"/>
    <property type="project" value="UniProtKB-KW"/>
</dbReference>
<dbReference type="AlphaFoldDB" id="A0A0D7A6V6"/>
<evidence type="ECO:0000256" key="4">
    <source>
        <dbReference type="ARBA" id="ARBA00022827"/>
    </source>
</evidence>
<reference evidence="8 9" key="1">
    <citation type="journal article" date="2015" name="Fungal Genet. Biol.">
        <title>Evolution of novel wood decay mechanisms in Agaricales revealed by the genome sequences of Fistulina hepatica and Cylindrobasidium torrendii.</title>
        <authorList>
            <person name="Floudas D."/>
            <person name="Held B.W."/>
            <person name="Riley R."/>
            <person name="Nagy L.G."/>
            <person name="Koehler G."/>
            <person name="Ransdell A.S."/>
            <person name="Younus H."/>
            <person name="Chow J."/>
            <person name="Chiniquy J."/>
            <person name="Lipzen A."/>
            <person name="Tritt A."/>
            <person name="Sun H."/>
            <person name="Haridas S."/>
            <person name="LaButti K."/>
            <person name="Ohm R.A."/>
            <person name="Kues U."/>
            <person name="Blanchette R.A."/>
            <person name="Grigoriev I.V."/>
            <person name="Minto R.E."/>
            <person name="Hibbett D.S."/>
        </authorList>
    </citation>
    <scope>NUCLEOTIDE SEQUENCE [LARGE SCALE GENOMIC DNA]</scope>
    <source>
        <strain evidence="8 9">ATCC 64428</strain>
    </source>
</reference>
<keyword evidence="5" id="KW-0560">Oxidoreductase</keyword>
<dbReference type="Pfam" id="PF01565">
    <property type="entry name" value="FAD_binding_4"/>
    <property type="match status" value="1"/>
</dbReference>
<evidence type="ECO:0000256" key="1">
    <source>
        <dbReference type="ARBA" id="ARBA00001974"/>
    </source>
</evidence>
<dbReference type="InterPro" id="IPR012951">
    <property type="entry name" value="BBE"/>
</dbReference>
<dbReference type="SUPFAM" id="SSF56176">
    <property type="entry name" value="FAD-binding/transporter-associated domain-like"/>
    <property type="match status" value="1"/>
</dbReference>
<dbReference type="InterPro" id="IPR050416">
    <property type="entry name" value="FAD-linked_Oxidoreductase"/>
</dbReference>
<dbReference type="Gene3D" id="3.40.462.20">
    <property type="match status" value="1"/>
</dbReference>
<feature type="signal peptide" evidence="6">
    <location>
        <begin position="1"/>
        <end position="21"/>
    </location>
</feature>
<dbReference type="InterPro" id="IPR016169">
    <property type="entry name" value="FAD-bd_PCMH_sub2"/>
</dbReference>
<evidence type="ECO:0000256" key="5">
    <source>
        <dbReference type="ARBA" id="ARBA00023002"/>
    </source>
</evidence>
<dbReference type="Gene3D" id="3.30.465.10">
    <property type="match status" value="1"/>
</dbReference>
<keyword evidence="3" id="KW-0285">Flavoprotein</keyword>
<proteinExistence type="inferred from homology"/>
<name>A0A0D7A6V6_9AGAR</name>
<evidence type="ECO:0000256" key="3">
    <source>
        <dbReference type="ARBA" id="ARBA00022630"/>
    </source>
</evidence>
<evidence type="ECO:0000256" key="2">
    <source>
        <dbReference type="ARBA" id="ARBA00005466"/>
    </source>
</evidence>
<evidence type="ECO:0000256" key="6">
    <source>
        <dbReference type="SAM" id="SignalP"/>
    </source>
</evidence>
<dbReference type="GO" id="GO:0071949">
    <property type="term" value="F:FAD binding"/>
    <property type="evidence" value="ECO:0007669"/>
    <property type="project" value="InterPro"/>
</dbReference>
<dbReference type="EMBL" id="KN882047">
    <property type="protein sequence ID" value="KIY45646.1"/>
    <property type="molecule type" value="Genomic_DNA"/>
</dbReference>
<dbReference type="InterPro" id="IPR006094">
    <property type="entry name" value="Oxid_FAD_bind_N"/>
</dbReference>
<protein>
    <submittedName>
        <fullName evidence="8">FAD-binding domain-containing protein</fullName>
    </submittedName>
</protein>
<dbReference type="InterPro" id="IPR036318">
    <property type="entry name" value="FAD-bd_PCMH-like_sf"/>
</dbReference>
<sequence length="493" mass="53740">MLSFTLLVFVVFTFSWTVVRADLKHDLHHAGVKAYFPSDKQYSTAASPYNLRFKGIMPAAVVYPVNASQVSAAVVAGISNGVNVVSRSGGHSYIANGLGGKNGSLVIDTSKMVHISVKDDGSATIQTGNRVAKVATALNKRGRALPHGTCGYIGIGGHAGHGGFGRTSRQWGLTLDTITAAEIVLSNGTIVQTSKNKHSDLFWSIRGSASSFGIVTSYTVSTFPVPSSATVITYKWNLDPSSFSKAVLNFQDFANKDLPAQLGPEFDVGRGSSRGTVDVELGGVWYGDPSLLNSTLQPFLDTLPSPYFVSQQTGSYINSVKIMNGGTLSTSAPDTHDTFYAKSLVIPESAPLTNDALESWINYLATVGYDTDLKWFVQIELYGGSNSAINSVPLKDTSFGFRDALFVLQLYASSPNYQPPYPDHGLTFLDDMVNAIVLNMPQHWAYGAYLNYIDDRLKNWQKLYYGTHYHRLQQIKEKYDPSNVFHFPLSVEE</sequence>
<dbReference type="PANTHER" id="PTHR42973">
    <property type="entry name" value="BINDING OXIDOREDUCTASE, PUTATIVE (AFU_ORTHOLOGUE AFUA_1G17690)-RELATED"/>
    <property type="match status" value="1"/>
</dbReference>
<accession>A0A0D7A6V6</accession>
<keyword evidence="4" id="KW-0274">FAD</keyword>
<feature type="chain" id="PRO_5002316201" evidence="6">
    <location>
        <begin position="22"/>
        <end position="493"/>
    </location>
</feature>
<dbReference type="OrthoDB" id="407275at2759"/>
<dbReference type="PANTHER" id="PTHR42973:SF39">
    <property type="entry name" value="FAD-BINDING PCMH-TYPE DOMAIN-CONTAINING PROTEIN"/>
    <property type="match status" value="1"/>
</dbReference>
<dbReference type="Pfam" id="PF08031">
    <property type="entry name" value="BBE"/>
    <property type="match status" value="1"/>
</dbReference>
<evidence type="ECO:0000313" key="8">
    <source>
        <dbReference type="EMBL" id="KIY45646.1"/>
    </source>
</evidence>
<dbReference type="Proteomes" id="UP000054144">
    <property type="component" value="Unassembled WGS sequence"/>
</dbReference>
<keyword evidence="6" id="KW-0732">Signal</keyword>
<evidence type="ECO:0000259" key="7">
    <source>
        <dbReference type="PROSITE" id="PS51387"/>
    </source>
</evidence>
<feature type="domain" description="FAD-binding PCMH-type" evidence="7">
    <location>
        <begin position="54"/>
        <end position="225"/>
    </location>
</feature>
<gene>
    <name evidence="8" type="ORF">FISHEDRAFT_61045</name>
</gene>